<dbReference type="AlphaFoldDB" id="A0A9D1P9Q6"/>
<evidence type="ECO:0000313" key="1">
    <source>
        <dbReference type="EMBL" id="HIV29100.1"/>
    </source>
</evidence>
<name>A0A9D1P9Q6_9FIRM</name>
<dbReference type="EMBL" id="DVOT01000252">
    <property type="protein sequence ID" value="HIV29100.1"/>
    <property type="molecule type" value="Genomic_DNA"/>
</dbReference>
<reference evidence="1" key="2">
    <citation type="journal article" date="2021" name="PeerJ">
        <title>Extensive microbial diversity within the chicken gut microbiome revealed by metagenomics and culture.</title>
        <authorList>
            <person name="Gilroy R."/>
            <person name="Ravi A."/>
            <person name="Getino M."/>
            <person name="Pursley I."/>
            <person name="Horton D.L."/>
            <person name="Alikhan N.F."/>
            <person name="Baker D."/>
            <person name="Gharbi K."/>
            <person name="Hall N."/>
            <person name="Watson M."/>
            <person name="Adriaenssens E.M."/>
            <person name="Foster-Nyarko E."/>
            <person name="Jarju S."/>
            <person name="Secka A."/>
            <person name="Antonio M."/>
            <person name="Oren A."/>
            <person name="Chaudhuri R.R."/>
            <person name="La Ragione R."/>
            <person name="Hildebrand F."/>
            <person name="Pallen M.J."/>
        </authorList>
    </citation>
    <scope>NUCLEOTIDE SEQUENCE</scope>
    <source>
        <strain evidence="1">CHK183-6373</strain>
    </source>
</reference>
<sequence>MQKNFKNFSDVRAICPFYLGLDAEGHVLRCESLIEHSALTVTFQSKVRCANYMRQYCHSFAYEKCPLYQALETKYQ</sequence>
<evidence type="ECO:0000313" key="2">
    <source>
        <dbReference type="Proteomes" id="UP000886884"/>
    </source>
</evidence>
<comment type="caution">
    <text evidence="1">The sequence shown here is derived from an EMBL/GenBank/DDBJ whole genome shotgun (WGS) entry which is preliminary data.</text>
</comment>
<reference evidence="1" key="1">
    <citation type="submission" date="2020-10" db="EMBL/GenBank/DDBJ databases">
        <authorList>
            <person name="Gilroy R."/>
        </authorList>
    </citation>
    <scope>NUCLEOTIDE SEQUENCE</scope>
    <source>
        <strain evidence="1">CHK183-6373</strain>
    </source>
</reference>
<dbReference type="Proteomes" id="UP000886884">
    <property type="component" value="Unassembled WGS sequence"/>
</dbReference>
<organism evidence="1 2">
    <name type="scientific">Candidatus Ornithocaccomicrobium faecavium</name>
    <dbReference type="NCBI Taxonomy" id="2840890"/>
    <lineage>
        <taxon>Bacteria</taxon>
        <taxon>Bacillati</taxon>
        <taxon>Bacillota</taxon>
        <taxon>Clostridia</taxon>
        <taxon>Candidatus Ornithocaccomicrobium</taxon>
    </lineage>
</organism>
<gene>
    <name evidence="1" type="ORF">IAA64_14150</name>
</gene>
<proteinExistence type="predicted"/>
<accession>A0A9D1P9Q6</accession>
<protein>
    <submittedName>
        <fullName evidence="1">Uncharacterized protein</fullName>
    </submittedName>
</protein>